<dbReference type="Gene3D" id="2.130.10.10">
    <property type="entry name" value="YVTN repeat-like/Quinoprotein amine dehydrogenase"/>
    <property type="match status" value="2"/>
</dbReference>
<feature type="compositionally biased region" description="Basic and acidic residues" evidence="1">
    <location>
        <begin position="490"/>
        <end position="503"/>
    </location>
</feature>
<dbReference type="GO" id="GO:0000922">
    <property type="term" value="C:spindle pole"/>
    <property type="evidence" value="ECO:0007669"/>
    <property type="project" value="TreeGrafter"/>
</dbReference>
<proteinExistence type="predicted"/>
<dbReference type="GO" id="GO:0005814">
    <property type="term" value="C:centriole"/>
    <property type="evidence" value="ECO:0007669"/>
    <property type="project" value="TreeGrafter"/>
</dbReference>
<dbReference type="InterPro" id="IPR001680">
    <property type="entry name" value="WD40_rpt"/>
</dbReference>
<accession>A0A8J6E4L8</accession>
<feature type="region of interest" description="Disordered" evidence="1">
    <location>
        <begin position="358"/>
        <end position="457"/>
    </location>
</feature>
<name>A0A8J6E4L8_9EUKA</name>
<dbReference type="GO" id="GO:0005737">
    <property type="term" value="C:cytoplasm"/>
    <property type="evidence" value="ECO:0007669"/>
    <property type="project" value="TreeGrafter"/>
</dbReference>
<dbReference type="InterPro" id="IPR015943">
    <property type="entry name" value="WD40/YVTN_repeat-like_dom_sf"/>
</dbReference>
<protein>
    <submittedName>
        <fullName evidence="2">WD domain G-beta repeat</fullName>
    </submittedName>
</protein>
<dbReference type="EMBL" id="JAHDYR010000003">
    <property type="protein sequence ID" value="KAG9397343.1"/>
    <property type="molecule type" value="Genomic_DNA"/>
</dbReference>
<dbReference type="GO" id="GO:0007020">
    <property type="term" value="P:microtubule nucleation"/>
    <property type="evidence" value="ECO:0007669"/>
    <property type="project" value="TreeGrafter"/>
</dbReference>
<keyword evidence="3" id="KW-1185">Reference proteome</keyword>
<dbReference type="InterPro" id="IPR052818">
    <property type="entry name" value="NEDD1_Spindle_Assembly"/>
</dbReference>
<dbReference type="Pfam" id="PF00400">
    <property type="entry name" value="WD40"/>
    <property type="match status" value="1"/>
</dbReference>
<dbReference type="InterPro" id="IPR036322">
    <property type="entry name" value="WD40_repeat_dom_sf"/>
</dbReference>
<dbReference type="SUPFAM" id="SSF50978">
    <property type="entry name" value="WD40 repeat-like"/>
    <property type="match status" value="1"/>
</dbReference>
<feature type="region of interest" description="Disordered" evidence="1">
    <location>
        <begin position="481"/>
        <end position="511"/>
    </location>
</feature>
<dbReference type="AlphaFoldDB" id="A0A8J6E4L8"/>
<dbReference type="GO" id="GO:0000278">
    <property type="term" value="P:mitotic cell cycle"/>
    <property type="evidence" value="ECO:0007669"/>
    <property type="project" value="TreeGrafter"/>
</dbReference>
<sequence>MQDPVQYLLSCSNEVRIWDFSNKKAPYVLCNAPEAAHKSKPVNGVVWTSNNCVCVSAGSDGHVALTLLRPKKSPTIVTAPSLLIPSMQMEEAAIPRPLRAVSITQNSRFLVSGGDSNELYIYSLKTKRMQDVLTIHQSPITAVASSPSVDMTRTQSEDHIASGDDSGKVAVTRIVYDDATKQVLDQTVTSLSSHPNKVTALSFGPTPTQPQLLASDALGLVTLYTCTSGVWRETGRHARHDGSCVACFMASSSSDISGHYIASAGSDGHVCVSTVSDLADIGHKRKPFFDHYIPGKRFTSIAARGSILAVGTDSGEVFALDMTAGGSDAVLLARFNENPSRLPVKQLSFSTMRVPAGVRPGVSARGPQHLMPRQPYQSVSPIKISPIGRKLDSGRSSAEPSGPLSLKTSPQDEQGSVRMAIPRASVDTIPSGKSAGSVYERSPIRPVPAAPSTVSARHTPAAGVIDIRPARPLEPTRLGLESAGDAEMAESEKTPSETKERTPLEGMDGGCRPPQLMELLKMVAVGQKDIQEKLELVLGKIEDMEDRLSKVESISGQVKAQLAKAGDTGAEVRTRSDLEQELWSLV</sequence>
<dbReference type="Proteomes" id="UP000717585">
    <property type="component" value="Unassembled WGS sequence"/>
</dbReference>
<dbReference type="GO" id="GO:0043015">
    <property type="term" value="F:gamma-tubulin binding"/>
    <property type="evidence" value="ECO:0007669"/>
    <property type="project" value="TreeGrafter"/>
</dbReference>
<dbReference type="PANTHER" id="PTHR44414:SF1">
    <property type="entry name" value="PROTEIN NEDD1"/>
    <property type="match status" value="1"/>
</dbReference>
<organism evidence="2 3">
    <name type="scientific">Carpediemonas membranifera</name>
    <dbReference type="NCBI Taxonomy" id="201153"/>
    <lineage>
        <taxon>Eukaryota</taxon>
        <taxon>Metamonada</taxon>
        <taxon>Carpediemonas-like organisms</taxon>
        <taxon>Carpediemonas</taxon>
    </lineage>
</organism>
<dbReference type="SMART" id="SM00320">
    <property type="entry name" value="WD40"/>
    <property type="match status" value="5"/>
</dbReference>
<evidence type="ECO:0000313" key="3">
    <source>
        <dbReference type="Proteomes" id="UP000717585"/>
    </source>
</evidence>
<evidence type="ECO:0000256" key="1">
    <source>
        <dbReference type="SAM" id="MobiDB-lite"/>
    </source>
</evidence>
<dbReference type="PANTHER" id="PTHR44414">
    <property type="entry name" value="PROTEIN NEDD1"/>
    <property type="match status" value="1"/>
</dbReference>
<reference evidence="2" key="1">
    <citation type="submission" date="2021-05" db="EMBL/GenBank/DDBJ databases">
        <title>A free-living protist that lacks canonical eukaryotic 1 DNA replication and segregation systems.</title>
        <authorList>
            <person name="Salas-Leiva D.E."/>
            <person name="Tromer E.C."/>
            <person name="Curtis B.A."/>
            <person name="Jerlstrom-Hultqvist J."/>
            <person name="Kolisko M."/>
            <person name="Yi Z."/>
            <person name="Salas-Leiva J.S."/>
            <person name="Gallot-Lavallee L."/>
            <person name="Kops G.J.P.L."/>
            <person name="Archibald J.M."/>
            <person name="Simpson A.G.B."/>
            <person name="Roger A.J."/>
        </authorList>
    </citation>
    <scope>NUCLEOTIDE SEQUENCE</scope>
    <source>
        <strain evidence="2">BICM</strain>
    </source>
</reference>
<dbReference type="GO" id="GO:0036064">
    <property type="term" value="C:ciliary basal body"/>
    <property type="evidence" value="ECO:0007669"/>
    <property type="project" value="TreeGrafter"/>
</dbReference>
<dbReference type="GO" id="GO:0005813">
    <property type="term" value="C:centrosome"/>
    <property type="evidence" value="ECO:0007669"/>
    <property type="project" value="TreeGrafter"/>
</dbReference>
<gene>
    <name evidence="2" type="ORF">J8273_1258</name>
</gene>
<evidence type="ECO:0000313" key="2">
    <source>
        <dbReference type="EMBL" id="KAG9397343.1"/>
    </source>
</evidence>
<comment type="caution">
    <text evidence="2">The sequence shown here is derived from an EMBL/GenBank/DDBJ whole genome shotgun (WGS) entry which is preliminary data.</text>
</comment>